<dbReference type="Pfam" id="PF13881">
    <property type="entry name" value="Rad60-SLD_2"/>
    <property type="match status" value="1"/>
</dbReference>
<dbReference type="RefSeq" id="XP_069227180.1">
    <property type="nucleotide sequence ID" value="XM_069376762.1"/>
</dbReference>
<feature type="compositionally biased region" description="Low complexity" evidence="1">
    <location>
        <begin position="48"/>
        <end position="61"/>
    </location>
</feature>
<evidence type="ECO:0000259" key="2">
    <source>
        <dbReference type="Pfam" id="PF13881"/>
    </source>
</evidence>
<dbReference type="GeneID" id="96009600"/>
<reference evidence="3 4" key="1">
    <citation type="journal article" date="2020" name="Microbiol. Resour. Announc.">
        <title>Draft Genome Sequence of a Cladosporium Species Isolated from the Mesophotic Ascidian Didemnum maculosum.</title>
        <authorList>
            <person name="Gioti A."/>
            <person name="Siaperas R."/>
            <person name="Nikolaivits E."/>
            <person name="Le Goff G."/>
            <person name="Ouazzani J."/>
            <person name="Kotoulas G."/>
            <person name="Topakas E."/>
        </authorList>
    </citation>
    <scope>NUCLEOTIDE SEQUENCE [LARGE SCALE GENOMIC DNA]</scope>
    <source>
        <strain evidence="3 4">TM138-S3</strain>
    </source>
</reference>
<dbReference type="Proteomes" id="UP000803884">
    <property type="component" value="Unassembled WGS sequence"/>
</dbReference>
<keyword evidence="4" id="KW-1185">Reference proteome</keyword>
<feature type="region of interest" description="Disordered" evidence="1">
    <location>
        <begin position="1"/>
        <end position="104"/>
    </location>
</feature>
<organism evidence="3 4">
    <name type="scientific">Cladosporium halotolerans</name>
    <dbReference type="NCBI Taxonomy" id="1052096"/>
    <lineage>
        <taxon>Eukaryota</taxon>
        <taxon>Fungi</taxon>
        <taxon>Dikarya</taxon>
        <taxon>Ascomycota</taxon>
        <taxon>Pezizomycotina</taxon>
        <taxon>Dothideomycetes</taxon>
        <taxon>Dothideomycetidae</taxon>
        <taxon>Cladosporiales</taxon>
        <taxon>Cladosporiaceae</taxon>
        <taxon>Cladosporium</taxon>
    </lineage>
</organism>
<evidence type="ECO:0000256" key="1">
    <source>
        <dbReference type="SAM" id="MobiDB-lite"/>
    </source>
</evidence>
<evidence type="ECO:0000313" key="4">
    <source>
        <dbReference type="Proteomes" id="UP000803884"/>
    </source>
</evidence>
<dbReference type="EMBL" id="JAAQHG020000029">
    <property type="protein sequence ID" value="KAL1584074.1"/>
    <property type="molecule type" value="Genomic_DNA"/>
</dbReference>
<accession>A0AB34KM23</accession>
<sequence>MAVSSEAPSANPAVEAQAVPGASATDDQDHAGPSSKAVEMNDLSNPGAEASSSAQASSSKSAEQKKSTEQTLHPHPPDLNRSETAELALGPDGQPAPSTDPSSPALKITLMLTTGARHAYTISQKYLASRKVTAKDANGNFDPREMSGYKLKELIWTDWRSEWEARPRDPSSIRLIIMGRMIDDKVALKDLPFSLPNTNVVHMTVKPADLLDDEAEAGAKSGGKGSIRAHNAGEEGGSGCRCVIL</sequence>
<proteinExistence type="predicted"/>
<evidence type="ECO:0000313" key="3">
    <source>
        <dbReference type="EMBL" id="KAL1584074.1"/>
    </source>
</evidence>
<dbReference type="PANTHER" id="PTHR13169:SF0">
    <property type="entry name" value="UBIQUITIN-LIKE PROTEIN 3"/>
    <property type="match status" value="1"/>
</dbReference>
<comment type="caution">
    <text evidence="3">The sequence shown here is derived from an EMBL/GenBank/DDBJ whole genome shotgun (WGS) entry which is preliminary data.</text>
</comment>
<dbReference type="InterPro" id="IPR040015">
    <property type="entry name" value="UBL3-like"/>
</dbReference>
<dbReference type="InterPro" id="IPR029071">
    <property type="entry name" value="Ubiquitin-like_domsf"/>
</dbReference>
<dbReference type="Gene3D" id="3.10.20.90">
    <property type="entry name" value="Phosphatidylinositol 3-kinase Catalytic Subunit, Chain A, domain 1"/>
    <property type="match status" value="1"/>
</dbReference>
<dbReference type="AlphaFoldDB" id="A0AB34KM23"/>
<feature type="region of interest" description="Disordered" evidence="1">
    <location>
        <begin position="216"/>
        <end position="238"/>
    </location>
</feature>
<gene>
    <name evidence="3" type="ORF">WHR41_08158</name>
</gene>
<name>A0AB34KM23_9PEZI</name>
<feature type="domain" description="UBL3-like ubiquitin" evidence="2">
    <location>
        <begin position="141"/>
        <end position="209"/>
    </location>
</feature>
<feature type="compositionally biased region" description="Basic and acidic residues" evidence="1">
    <location>
        <begin position="75"/>
        <end position="84"/>
    </location>
</feature>
<dbReference type="InterPro" id="IPR039540">
    <property type="entry name" value="UBL3-like_ubiquitin_dom"/>
</dbReference>
<protein>
    <recommendedName>
        <fullName evidence="2">UBL3-like ubiquitin domain-containing protein</fullName>
    </recommendedName>
</protein>
<dbReference type="SUPFAM" id="SSF54236">
    <property type="entry name" value="Ubiquitin-like"/>
    <property type="match status" value="1"/>
</dbReference>
<dbReference type="PANTHER" id="PTHR13169">
    <property type="entry name" value="UBIQUITIN-LIKE PROTEIN 3 HCG-1 PROTEIN"/>
    <property type="match status" value="1"/>
</dbReference>